<dbReference type="InterPro" id="IPR011009">
    <property type="entry name" value="Kinase-like_dom_sf"/>
</dbReference>
<reference evidence="2 3" key="1">
    <citation type="journal article" date="2019" name="Int. J. Syst. Evol. Microbiol.">
        <title>The Global Catalogue of Microorganisms (GCM) 10K type strain sequencing project: providing services to taxonomists for standard genome sequencing and annotation.</title>
        <authorList>
            <consortium name="The Broad Institute Genomics Platform"/>
            <consortium name="The Broad Institute Genome Sequencing Center for Infectious Disease"/>
            <person name="Wu L."/>
            <person name="Ma J."/>
        </authorList>
    </citation>
    <scope>NUCLEOTIDE SEQUENCE [LARGE SCALE GENOMIC DNA]</scope>
    <source>
        <strain evidence="2 3">JCM 6242</strain>
    </source>
</reference>
<dbReference type="Pfam" id="PF01636">
    <property type="entry name" value="APH"/>
    <property type="match status" value="1"/>
</dbReference>
<dbReference type="Proteomes" id="UP001500831">
    <property type="component" value="Unassembled WGS sequence"/>
</dbReference>
<protein>
    <recommendedName>
        <fullName evidence="1">Aminoglycoside phosphotransferase domain-containing protein</fullName>
    </recommendedName>
</protein>
<evidence type="ECO:0000259" key="1">
    <source>
        <dbReference type="Pfam" id="PF01636"/>
    </source>
</evidence>
<dbReference type="EMBL" id="BAAAVI010000074">
    <property type="protein sequence ID" value="GAA2902782.1"/>
    <property type="molecule type" value="Genomic_DNA"/>
</dbReference>
<feature type="domain" description="Aminoglycoside phosphotransferase" evidence="1">
    <location>
        <begin position="112"/>
        <end position="326"/>
    </location>
</feature>
<dbReference type="PANTHER" id="PTHR23020">
    <property type="entry name" value="UNCHARACTERIZED NUCLEAR HORMONE RECEPTOR-RELATED"/>
    <property type="match status" value="1"/>
</dbReference>
<evidence type="ECO:0000313" key="3">
    <source>
        <dbReference type="Proteomes" id="UP001500831"/>
    </source>
</evidence>
<proteinExistence type="predicted"/>
<dbReference type="InterPro" id="IPR052961">
    <property type="entry name" value="Oxido-Kinase-like_Enzymes"/>
</dbReference>
<name>A0ABN3W8P7_9ACTN</name>
<dbReference type="PANTHER" id="PTHR23020:SF41">
    <property type="entry name" value="AMINOGLYCOSIDE PHOSPHOTRANSFERASE DOMAIN-CONTAINING PROTEIN"/>
    <property type="match status" value="1"/>
</dbReference>
<sequence>MSVSAKARLAGSMLRIVGHTFRERIVRPPVTGAEDIPGTRGDIAEEWLTAVLCKDHPDARVVGVEFRGGSEGTTSRQAMTVSYNEAGREAGLPEALFAKYTARLLSRMLVGPAGAISGEARYYRLIRPGLSMEAPIGYFAAYDERSWRSMFLLEDVMTTRDARPGNPQVYVDRPMAESMVTQLAALHGAFWNSPRLESEFTWLKSSEEFQVNLNELAGFQGVMDNGVKVSQEIMPGSVLRRCSELWPAFMRSLDLNSRPPVTLLHTDVHIGNWYVTGQKTMGLYDWQCLTKGQWAGDVTYALTSALTVDDRRAWERDLLALYLDELKRAGGEPPSFAEAWTTYRRQVFHALAFWLFTIGAGRLQPDMQPKEFSAINVTRMAQAVEDLESFDSVQAAFR</sequence>
<evidence type="ECO:0000313" key="2">
    <source>
        <dbReference type="EMBL" id="GAA2902782.1"/>
    </source>
</evidence>
<keyword evidence="3" id="KW-1185">Reference proteome</keyword>
<comment type="caution">
    <text evidence="2">The sequence shown here is derived from an EMBL/GenBank/DDBJ whole genome shotgun (WGS) entry which is preliminary data.</text>
</comment>
<organism evidence="2 3">
    <name type="scientific">Streptosporangium fragile</name>
    <dbReference type="NCBI Taxonomy" id="46186"/>
    <lineage>
        <taxon>Bacteria</taxon>
        <taxon>Bacillati</taxon>
        <taxon>Actinomycetota</taxon>
        <taxon>Actinomycetes</taxon>
        <taxon>Streptosporangiales</taxon>
        <taxon>Streptosporangiaceae</taxon>
        <taxon>Streptosporangium</taxon>
    </lineage>
</organism>
<gene>
    <name evidence="2" type="ORF">GCM10010517_68720</name>
</gene>
<dbReference type="Gene3D" id="3.90.1200.10">
    <property type="match status" value="1"/>
</dbReference>
<dbReference type="SUPFAM" id="SSF56112">
    <property type="entry name" value="Protein kinase-like (PK-like)"/>
    <property type="match status" value="1"/>
</dbReference>
<dbReference type="InterPro" id="IPR002575">
    <property type="entry name" value="Aminoglycoside_PTrfase"/>
</dbReference>
<accession>A0ABN3W8P7</accession>